<proteinExistence type="predicted"/>
<dbReference type="InterPro" id="IPR057670">
    <property type="entry name" value="SH3_retrovirus"/>
</dbReference>
<evidence type="ECO:0000313" key="4">
    <source>
        <dbReference type="Proteomes" id="UP000275267"/>
    </source>
</evidence>
<dbReference type="STRING" id="4540.A0A3L6TJN1"/>
<name>A0A3L6TJN1_PANMI</name>
<gene>
    <name evidence="3" type="ORF">C2845_PM01G16250</name>
</gene>
<evidence type="ECO:0000259" key="2">
    <source>
        <dbReference type="Pfam" id="PF25597"/>
    </source>
</evidence>
<keyword evidence="4" id="KW-1185">Reference proteome</keyword>
<dbReference type="AlphaFoldDB" id="A0A3L6TJN1"/>
<feature type="compositionally biased region" description="Low complexity" evidence="1">
    <location>
        <begin position="178"/>
        <end position="192"/>
    </location>
</feature>
<reference evidence="4" key="1">
    <citation type="journal article" date="2019" name="Nat. Commun.">
        <title>The genome of broomcorn millet.</title>
        <authorList>
            <person name="Zou C."/>
            <person name="Miki D."/>
            <person name="Li D."/>
            <person name="Tang Q."/>
            <person name="Xiao L."/>
            <person name="Rajput S."/>
            <person name="Deng P."/>
            <person name="Jia W."/>
            <person name="Huang R."/>
            <person name="Zhang M."/>
            <person name="Sun Y."/>
            <person name="Hu J."/>
            <person name="Fu X."/>
            <person name="Schnable P.S."/>
            <person name="Li F."/>
            <person name="Zhang H."/>
            <person name="Feng B."/>
            <person name="Zhu X."/>
            <person name="Liu R."/>
            <person name="Schnable J.C."/>
            <person name="Zhu J.-K."/>
            <person name="Zhang H."/>
        </authorList>
    </citation>
    <scope>NUCLEOTIDE SEQUENCE [LARGE SCALE GENOMIC DNA]</scope>
</reference>
<evidence type="ECO:0000313" key="3">
    <source>
        <dbReference type="EMBL" id="RLN40513.1"/>
    </source>
</evidence>
<accession>A0A3L6TJN1</accession>
<evidence type="ECO:0000256" key="1">
    <source>
        <dbReference type="SAM" id="MobiDB-lite"/>
    </source>
</evidence>
<feature type="region of interest" description="Disordered" evidence="1">
    <location>
        <begin position="176"/>
        <end position="238"/>
    </location>
</feature>
<organism evidence="3 4">
    <name type="scientific">Panicum miliaceum</name>
    <name type="common">Proso millet</name>
    <name type="synonym">Broomcorn millet</name>
    <dbReference type="NCBI Taxonomy" id="4540"/>
    <lineage>
        <taxon>Eukaryota</taxon>
        <taxon>Viridiplantae</taxon>
        <taxon>Streptophyta</taxon>
        <taxon>Embryophyta</taxon>
        <taxon>Tracheophyta</taxon>
        <taxon>Spermatophyta</taxon>
        <taxon>Magnoliopsida</taxon>
        <taxon>Liliopsida</taxon>
        <taxon>Poales</taxon>
        <taxon>Poaceae</taxon>
        <taxon>PACMAD clade</taxon>
        <taxon>Panicoideae</taxon>
        <taxon>Panicodae</taxon>
        <taxon>Paniceae</taxon>
        <taxon>Panicinae</taxon>
        <taxon>Panicum</taxon>
        <taxon>Panicum sect. Panicum</taxon>
    </lineage>
</organism>
<dbReference type="Pfam" id="PF25597">
    <property type="entry name" value="SH3_retrovirus"/>
    <property type="match status" value="1"/>
</dbReference>
<dbReference type="EMBL" id="PQIB02000001">
    <property type="protein sequence ID" value="RLN40513.1"/>
    <property type="molecule type" value="Genomic_DNA"/>
</dbReference>
<comment type="caution">
    <text evidence="3">The sequence shown here is derived from an EMBL/GenBank/DDBJ whole genome shotgun (WGS) entry which is preliminary data.</text>
</comment>
<dbReference type="OrthoDB" id="787177at2759"/>
<feature type="domain" description="Retroviral polymerase SH3-like" evidence="2">
    <location>
        <begin position="24"/>
        <end position="82"/>
    </location>
</feature>
<feature type="region of interest" description="Disordered" evidence="1">
    <location>
        <begin position="90"/>
        <end position="109"/>
    </location>
</feature>
<dbReference type="Proteomes" id="UP000275267">
    <property type="component" value="Unassembled WGS sequence"/>
</dbReference>
<sequence length="251" mass="26911">MYSSQSRHTLSSEPDYSHLRVFRCLCFPNTTATTPHKLAPRSAPCVLLGNPDNTKGYRCYDPVTRRVLTSRHVVFDARVPFSSGSLHIEAGITDGPSSRRADPRRGATGTQGATCGYQLFLNLDTSSCRDGTCAIPDTATAHPVGCRTATRSHAVVHPCRDTAGIALASARTFDKRASPTAAPSSTISSGPPHADTTKGWYCPAHSSLRQPRHGRRRANLDARRASRSGVAGGHAGRVPRVQGQWHLGACT</sequence>
<protein>
    <recommendedName>
        <fullName evidence="2">Retroviral polymerase SH3-like domain-containing protein</fullName>
    </recommendedName>
</protein>